<sequence length="37" mass="4407">MNEEWIGALMIGGSVFEEKEFFGLHRDAQSRHRDTRR</sequence>
<dbReference type="AlphaFoldDB" id="K1LU93"/>
<protein>
    <submittedName>
        <fullName evidence="1">Uncharacterized protein</fullName>
    </submittedName>
</protein>
<organism evidence="1 2">
    <name type="scientific">Cecembia lonarensis (strain CCUG 58316 / KCTC 22772 / LW9)</name>
    <dbReference type="NCBI Taxonomy" id="1225176"/>
    <lineage>
        <taxon>Bacteria</taxon>
        <taxon>Pseudomonadati</taxon>
        <taxon>Bacteroidota</taxon>
        <taxon>Cytophagia</taxon>
        <taxon>Cytophagales</taxon>
        <taxon>Cyclobacteriaceae</taxon>
        <taxon>Cecembia</taxon>
    </lineage>
</organism>
<evidence type="ECO:0000313" key="2">
    <source>
        <dbReference type="Proteomes" id="UP000004478"/>
    </source>
</evidence>
<proteinExistence type="predicted"/>
<keyword evidence="2" id="KW-1185">Reference proteome</keyword>
<reference evidence="1 2" key="1">
    <citation type="journal article" date="2012" name="J. Bacteriol.">
        <title>Draft Genome Sequence of Cecembia lonarensis Strain LW9T, Isolated from Lonar Lake, a Haloalkaline Lake in India.</title>
        <authorList>
            <person name="Shivaji S."/>
            <person name="Ara S."/>
            <person name="Singh A."/>
            <person name="Pinnaka A.K."/>
        </authorList>
    </citation>
    <scope>NUCLEOTIDE SEQUENCE [LARGE SCALE GENOMIC DNA]</scope>
    <source>
        <strain evidence="1 2">LW9</strain>
    </source>
</reference>
<comment type="caution">
    <text evidence="1">The sequence shown here is derived from an EMBL/GenBank/DDBJ whole genome shotgun (WGS) entry which is preliminary data.</text>
</comment>
<gene>
    <name evidence="1" type="ORF">B879_03715</name>
</gene>
<name>K1LU93_CECL9</name>
<evidence type="ECO:0000313" key="1">
    <source>
        <dbReference type="EMBL" id="EKB47679.1"/>
    </source>
</evidence>
<accession>K1LU93</accession>
<dbReference type="EMBL" id="AMGM01000101">
    <property type="protein sequence ID" value="EKB47679.1"/>
    <property type="molecule type" value="Genomic_DNA"/>
</dbReference>
<dbReference type="Proteomes" id="UP000004478">
    <property type="component" value="Unassembled WGS sequence"/>
</dbReference>